<dbReference type="OrthoDB" id="9775392at2"/>
<organism evidence="7 8">
    <name type="scientific">Teichococcus oryzae</name>
    <dbReference type="NCBI Taxonomy" id="1608942"/>
    <lineage>
        <taxon>Bacteria</taxon>
        <taxon>Pseudomonadati</taxon>
        <taxon>Pseudomonadota</taxon>
        <taxon>Alphaproteobacteria</taxon>
        <taxon>Acetobacterales</taxon>
        <taxon>Roseomonadaceae</taxon>
        <taxon>Roseomonas</taxon>
    </lineage>
</organism>
<dbReference type="Pfam" id="PF03466">
    <property type="entry name" value="LysR_substrate"/>
    <property type="match status" value="1"/>
</dbReference>
<dbReference type="CDD" id="cd08411">
    <property type="entry name" value="PBP2_OxyR"/>
    <property type="match status" value="1"/>
</dbReference>
<comment type="similarity">
    <text evidence="1">Belongs to the LysR transcriptional regulatory family.</text>
</comment>
<dbReference type="GO" id="GO:0003700">
    <property type="term" value="F:DNA-binding transcription factor activity"/>
    <property type="evidence" value="ECO:0007669"/>
    <property type="project" value="InterPro"/>
</dbReference>
<dbReference type="InterPro" id="IPR036388">
    <property type="entry name" value="WH-like_DNA-bd_sf"/>
</dbReference>
<dbReference type="PROSITE" id="PS50931">
    <property type="entry name" value="HTH_LYSR"/>
    <property type="match status" value="1"/>
</dbReference>
<dbReference type="SUPFAM" id="SSF53850">
    <property type="entry name" value="Periplasmic binding protein-like II"/>
    <property type="match status" value="1"/>
</dbReference>
<dbReference type="AlphaFoldDB" id="A0A5B2TEU0"/>
<dbReference type="GO" id="GO:0003677">
    <property type="term" value="F:DNA binding"/>
    <property type="evidence" value="ECO:0007669"/>
    <property type="project" value="UniProtKB-KW"/>
</dbReference>
<dbReference type="InterPro" id="IPR000847">
    <property type="entry name" value="LysR_HTH_N"/>
</dbReference>
<reference evidence="7 8" key="1">
    <citation type="journal article" date="2015" name="Int. J. Syst. Evol. Microbiol.">
        <title>Roseomonas oryzae sp. nov., isolated from paddy rhizosphere soil.</title>
        <authorList>
            <person name="Ramaprasad E.V."/>
            <person name="Sasikala Ch."/>
            <person name="Ramana Ch.V."/>
        </authorList>
    </citation>
    <scope>NUCLEOTIDE SEQUENCE [LARGE SCALE GENOMIC DNA]</scope>
    <source>
        <strain evidence="7 8">KCTC 42542</strain>
    </source>
</reference>
<dbReference type="RefSeq" id="WP_149812952.1">
    <property type="nucleotide sequence ID" value="NZ_VUKA01000007.1"/>
</dbReference>
<sequence length="317" mass="34804">MPLAPLSGLSLRDLEYAVALAELRHFGRAAERCHVSQPTLSEQIRKLEALLGVTLFERLPRRVEVTQQGGPLIEQARLVLRQARGLLDLAQHQAEPLAGRLRLGVISTLGPYYLPALLRDVRERFPQLVLRLQEGRTAALVEALEQGELDAALVALPAPSALLGSAELFFEPFLLACPRGHRLQDLPRVSLEELQSGELLLLEEGHCLRDQALSLCPMPRGEREERFATSLEMLRHMIAAGEGFSLLPQLAVQGRADPGGLIAIRGLDQPEVGRRIGLVWRNTDPRRNSFTALAAFLRQMSPLDAASSDRASSPDAG</sequence>
<dbReference type="PANTHER" id="PTHR30346">
    <property type="entry name" value="TRANSCRIPTIONAL DUAL REGULATOR HCAR-RELATED"/>
    <property type="match status" value="1"/>
</dbReference>
<dbReference type="PRINTS" id="PR00039">
    <property type="entry name" value="HTHLYSR"/>
</dbReference>
<dbReference type="SUPFAM" id="SSF46785">
    <property type="entry name" value="Winged helix' DNA-binding domain"/>
    <property type="match status" value="1"/>
</dbReference>
<evidence type="ECO:0000256" key="5">
    <source>
        <dbReference type="ARBA" id="ARBA00023163"/>
    </source>
</evidence>
<name>A0A5B2TEU0_9PROT</name>
<dbReference type="FunFam" id="1.10.10.10:FF:000001">
    <property type="entry name" value="LysR family transcriptional regulator"/>
    <property type="match status" value="1"/>
</dbReference>
<protein>
    <submittedName>
        <fullName evidence="7">LysR family transcriptional regulator</fullName>
    </submittedName>
</protein>
<evidence type="ECO:0000256" key="1">
    <source>
        <dbReference type="ARBA" id="ARBA00009437"/>
    </source>
</evidence>
<keyword evidence="5" id="KW-0804">Transcription</keyword>
<evidence type="ECO:0000313" key="8">
    <source>
        <dbReference type="Proteomes" id="UP000322110"/>
    </source>
</evidence>
<keyword evidence="3" id="KW-0238">DNA-binding</keyword>
<feature type="domain" description="HTH lysR-type" evidence="6">
    <location>
        <begin position="9"/>
        <end position="66"/>
    </location>
</feature>
<comment type="caution">
    <text evidence="7">The sequence shown here is derived from an EMBL/GenBank/DDBJ whole genome shotgun (WGS) entry which is preliminary data.</text>
</comment>
<keyword evidence="2" id="KW-0805">Transcription regulation</keyword>
<dbReference type="Gene3D" id="1.10.10.10">
    <property type="entry name" value="Winged helix-like DNA-binding domain superfamily/Winged helix DNA-binding domain"/>
    <property type="match status" value="1"/>
</dbReference>
<keyword evidence="8" id="KW-1185">Reference proteome</keyword>
<dbReference type="InterPro" id="IPR005119">
    <property type="entry name" value="LysR_subst-bd"/>
</dbReference>
<dbReference type="Gene3D" id="3.40.190.10">
    <property type="entry name" value="Periplasmic binding protein-like II"/>
    <property type="match status" value="2"/>
</dbReference>
<dbReference type="Proteomes" id="UP000322110">
    <property type="component" value="Unassembled WGS sequence"/>
</dbReference>
<dbReference type="Pfam" id="PF00126">
    <property type="entry name" value="HTH_1"/>
    <property type="match status" value="1"/>
</dbReference>
<evidence type="ECO:0000313" key="7">
    <source>
        <dbReference type="EMBL" id="KAA2212545.1"/>
    </source>
</evidence>
<gene>
    <name evidence="7" type="ORF">F0Q34_14575</name>
</gene>
<evidence type="ECO:0000256" key="2">
    <source>
        <dbReference type="ARBA" id="ARBA00023015"/>
    </source>
</evidence>
<keyword evidence="4" id="KW-0010">Activator</keyword>
<dbReference type="EMBL" id="VUKA01000007">
    <property type="protein sequence ID" value="KAA2212545.1"/>
    <property type="molecule type" value="Genomic_DNA"/>
</dbReference>
<proteinExistence type="inferred from homology"/>
<accession>A0A5B2TEU0</accession>
<evidence type="ECO:0000256" key="4">
    <source>
        <dbReference type="ARBA" id="ARBA00023159"/>
    </source>
</evidence>
<dbReference type="GO" id="GO:0032993">
    <property type="term" value="C:protein-DNA complex"/>
    <property type="evidence" value="ECO:0007669"/>
    <property type="project" value="TreeGrafter"/>
</dbReference>
<dbReference type="PANTHER" id="PTHR30346:SF26">
    <property type="entry name" value="HYDROGEN PEROXIDE-INDUCIBLE GENES ACTIVATOR"/>
    <property type="match status" value="1"/>
</dbReference>
<dbReference type="InterPro" id="IPR036390">
    <property type="entry name" value="WH_DNA-bd_sf"/>
</dbReference>
<evidence type="ECO:0000259" key="6">
    <source>
        <dbReference type="PROSITE" id="PS50931"/>
    </source>
</evidence>
<evidence type="ECO:0000256" key="3">
    <source>
        <dbReference type="ARBA" id="ARBA00023125"/>
    </source>
</evidence>